<evidence type="ECO:0000313" key="2">
    <source>
        <dbReference type="Proteomes" id="UP001291623"/>
    </source>
</evidence>
<dbReference type="AlphaFoldDB" id="A0AAE1QYR0"/>
<keyword evidence="2" id="KW-1185">Reference proteome</keyword>
<evidence type="ECO:0000313" key="1">
    <source>
        <dbReference type="EMBL" id="KAK4342110.1"/>
    </source>
</evidence>
<comment type="caution">
    <text evidence="1">The sequence shown here is derived from an EMBL/GenBank/DDBJ whole genome shotgun (WGS) entry which is preliminary data.</text>
</comment>
<organism evidence="1 2">
    <name type="scientific">Anisodus tanguticus</name>
    <dbReference type="NCBI Taxonomy" id="243964"/>
    <lineage>
        <taxon>Eukaryota</taxon>
        <taxon>Viridiplantae</taxon>
        <taxon>Streptophyta</taxon>
        <taxon>Embryophyta</taxon>
        <taxon>Tracheophyta</taxon>
        <taxon>Spermatophyta</taxon>
        <taxon>Magnoliopsida</taxon>
        <taxon>eudicotyledons</taxon>
        <taxon>Gunneridae</taxon>
        <taxon>Pentapetalae</taxon>
        <taxon>asterids</taxon>
        <taxon>lamiids</taxon>
        <taxon>Solanales</taxon>
        <taxon>Solanaceae</taxon>
        <taxon>Solanoideae</taxon>
        <taxon>Hyoscyameae</taxon>
        <taxon>Anisodus</taxon>
    </lineage>
</organism>
<reference evidence="1" key="1">
    <citation type="submission" date="2023-12" db="EMBL/GenBank/DDBJ databases">
        <title>Genome assembly of Anisodus tanguticus.</title>
        <authorList>
            <person name="Wang Y.-J."/>
        </authorList>
    </citation>
    <scope>NUCLEOTIDE SEQUENCE</scope>
    <source>
        <strain evidence="1">KB-2021</strain>
        <tissue evidence="1">Leaf</tissue>
    </source>
</reference>
<name>A0AAE1QYR0_9SOLA</name>
<dbReference type="EMBL" id="JAVYJV010000021">
    <property type="protein sequence ID" value="KAK4342110.1"/>
    <property type="molecule type" value="Genomic_DNA"/>
</dbReference>
<proteinExistence type="predicted"/>
<sequence>MFGSDGMLGRGILAGIGGRVIFGMTEGNVGKEGNGELVVGSVGKDAALGNGGNVAAAGKLGIAGNDGIVGKLGSCSKLRAA</sequence>
<gene>
    <name evidence="1" type="ORF">RND71_037926</name>
</gene>
<dbReference type="Proteomes" id="UP001291623">
    <property type="component" value="Unassembled WGS sequence"/>
</dbReference>
<accession>A0AAE1QYR0</accession>
<protein>
    <submittedName>
        <fullName evidence="1">Uncharacterized protein</fullName>
    </submittedName>
</protein>